<dbReference type="Proteomes" id="UP001165074">
    <property type="component" value="Unassembled WGS sequence"/>
</dbReference>
<accession>A0A9W6RZ62</accession>
<evidence type="ECO:0008006" key="5">
    <source>
        <dbReference type="Google" id="ProtNLM"/>
    </source>
</evidence>
<dbReference type="EMBL" id="BSTK01000003">
    <property type="protein sequence ID" value="GLY84484.1"/>
    <property type="molecule type" value="Genomic_DNA"/>
</dbReference>
<evidence type="ECO:0000313" key="4">
    <source>
        <dbReference type="Proteomes" id="UP001165074"/>
    </source>
</evidence>
<feature type="chain" id="PRO_5040946638" description="Lipoprotein" evidence="2">
    <location>
        <begin position="22"/>
        <end position="178"/>
    </location>
</feature>
<dbReference type="AlphaFoldDB" id="A0A9W6RZ62"/>
<keyword evidence="2" id="KW-0732">Signal</keyword>
<comment type="caution">
    <text evidence="3">The sequence shown here is derived from an EMBL/GenBank/DDBJ whole genome shotgun (WGS) entry which is preliminary data.</text>
</comment>
<feature type="region of interest" description="Disordered" evidence="1">
    <location>
        <begin position="57"/>
        <end position="95"/>
    </location>
</feature>
<feature type="compositionally biased region" description="Basic and acidic residues" evidence="1">
    <location>
        <begin position="78"/>
        <end position="88"/>
    </location>
</feature>
<sequence>MNGRMRSAALLAVAAAAFGTAGCGGSGGSSSASSSAAAGGKATTSTKAVRYAQCMRTHGVPSFPDPTADGRSTIIMKKGTDMDPDSPKFKAAQQACKAYAPSGQARGAQDPKQQAQMLKYVTCMRQNGVPNFPDPQNGAIIFKGGPGQGVDPNSPQFKAATQKCQKLLPAGAPGAGGQ</sequence>
<evidence type="ECO:0000313" key="3">
    <source>
        <dbReference type="EMBL" id="GLY84484.1"/>
    </source>
</evidence>
<feature type="signal peptide" evidence="2">
    <location>
        <begin position="1"/>
        <end position="21"/>
    </location>
</feature>
<gene>
    <name evidence="3" type="ORF">Airi02_024130</name>
</gene>
<keyword evidence="4" id="KW-1185">Reference proteome</keyword>
<evidence type="ECO:0000256" key="1">
    <source>
        <dbReference type="SAM" id="MobiDB-lite"/>
    </source>
</evidence>
<evidence type="ECO:0000256" key="2">
    <source>
        <dbReference type="SAM" id="SignalP"/>
    </source>
</evidence>
<dbReference type="PROSITE" id="PS51257">
    <property type="entry name" value="PROKAR_LIPOPROTEIN"/>
    <property type="match status" value="1"/>
</dbReference>
<protein>
    <recommendedName>
        <fullName evidence="5">Lipoprotein</fullName>
    </recommendedName>
</protein>
<organism evidence="3 4">
    <name type="scientific">Actinoallomurus iriomotensis</name>
    <dbReference type="NCBI Taxonomy" id="478107"/>
    <lineage>
        <taxon>Bacteria</taxon>
        <taxon>Bacillati</taxon>
        <taxon>Actinomycetota</taxon>
        <taxon>Actinomycetes</taxon>
        <taxon>Streptosporangiales</taxon>
        <taxon>Thermomonosporaceae</taxon>
        <taxon>Actinoallomurus</taxon>
    </lineage>
</organism>
<proteinExistence type="predicted"/>
<reference evidence="3" key="1">
    <citation type="submission" date="2023-03" db="EMBL/GenBank/DDBJ databases">
        <title>Actinoallomurus iriomotensis NBRC 103684.</title>
        <authorList>
            <person name="Ichikawa N."/>
            <person name="Sato H."/>
            <person name="Tonouchi N."/>
        </authorList>
    </citation>
    <scope>NUCLEOTIDE SEQUENCE</scope>
    <source>
        <strain evidence="3">NBRC 103684</strain>
    </source>
</reference>
<name>A0A9W6RZ62_9ACTN</name>
<dbReference type="RefSeq" id="WP_285570068.1">
    <property type="nucleotide sequence ID" value="NZ_BSTK01000003.1"/>
</dbReference>